<feature type="domain" description="PorZ N-terminal beta-propeller" evidence="1">
    <location>
        <begin position="44"/>
        <end position="204"/>
    </location>
</feature>
<proteinExistence type="predicted"/>
<gene>
    <name evidence="2" type="ORF">BWR22_01985</name>
</gene>
<dbReference type="Gene3D" id="2.60.40.4070">
    <property type="match status" value="1"/>
</dbReference>
<name>A0AAC9LLM9_9FLAO</name>
<dbReference type="KEGG" id="lvn:BWR22_01985"/>
<evidence type="ECO:0000313" key="3">
    <source>
        <dbReference type="Proteomes" id="UP000187506"/>
    </source>
</evidence>
<dbReference type="InterPro" id="IPR015943">
    <property type="entry name" value="WD40/YVTN_repeat-like_dom_sf"/>
</dbReference>
<dbReference type="Pfam" id="PF21544">
    <property type="entry name" value="PorZ_N_b_propeller"/>
    <property type="match status" value="1"/>
</dbReference>
<dbReference type="InterPro" id="IPR048954">
    <property type="entry name" value="PorZ_N"/>
</dbReference>
<dbReference type="SUPFAM" id="SSF50969">
    <property type="entry name" value="YVTN repeat-like/Quinoprotein amine dehydrogenase"/>
    <property type="match status" value="1"/>
</dbReference>
<keyword evidence="3" id="KW-1185">Reference proteome</keyword>
<sequence length="784" mass="88100">MKIKNILLILFFPLTIYSQDYSRDWKGYFSYLDINDISQGNSKVFGAAENAVFIFDTQTNEIKELTTINGLSGETISSIQYVEENGLLLIGFENGLMQVYLESSQDIRTVVDILNKPTIPPIDKRINNFTVYNGLAYISTDYGISVYDINALEFGDTFFIGPNGSQLTVNDIAVFQEEIFVATENGLFKADVNNSNLIDFQQWQQLDNANWLEIEFVGDKLFIARDNTILYELVGNSFVQRVDYTGQINHLSKNNNQLIVTLLNAVYVYNTEPFTENSVINTLEDYPTNFTSAIINEENDVFIGTQGVFVTNKTGFGILKINLSDLEQIDEIHPDCPLSNNAFSIQATDNNLWATYGDYTVSYNAFPLRERGYSHLIGENWKNIPYDSLLGARNLTKINVNPLKPSQVFICSFYDGLLEVNNDVPTNIFNATNSTFESSSTNPNVSDIRNEGSKIDKNGILWCTNAKLLDPLKSYNITTGEWKTYDFSEIIIDRNTEIGYSSIDIDQNEVLWIGGHRKGIFGYKPNTGELKNIESEEENLPSPSVKTLKVDKQNQVWLGTDKGLRVIYNTEAFFSDPNFEPSEIIILDDGVASELLFQQYVKDIEVDGANNKWIGTLDTGVYYLSSDGQETIYHFTKDNSPLPTNQVIDISLDETNGIVYIATSKGLVSFNSETSAPDITLQEAYVYPNPVRPNFNINDEKIKIKGITENVNIKILDIEGNLVTEAESRTNTKFSGYNLEIDGGTALWNGKNMSGKTVASGVYMVMIADLDSFETKVLKLMVVR</sequence>
<dbReference type="RefSeq" id="WP_076731768.1">
    <property type="nucleotide sequence ID" value="NZ_CP019352.1"/>
</dbReference>
<accession>A0AAC9LLM9</accession>
<organism evidence="2 3">
    <name type="scientific">Lacinutrix venerupis</name>
    <dbReference type="NCBI Taxonomy" id="1486034"/>
    <lineage>
        <taxon>Bacteria</taxon>
        <taxon>Pseudomonadati</taxon>
        <taxon>Bacteroidota</taxon>
        <taxon>Flavobacteriia</taxon>
        <taxon>Flavobacteriales</taxon>
        <taxon>Flavobacteriaceae</taxon>
        <taxon>Lacinutrix</taxon>
    </lineage>
</organism>
<dbReference type="InterPro" id="IPR011044">
    <property type="entry name" value="Quino_amine_DH_bsu"/>
</dbReference>
<evidence type="ECO:0000259" key="1">
    <source>
        <dbReference type="Pfam" id="PF21544"/>
    </source>
</evidence>
<evidence type="ECO:0000313" key="2">
    <source>
        <dbReference type="EMBL" id="APX99127.1"/>
    </source>
</evidence>
<dbReference type="Proteomes" id="UP000187506">
    <property type="component" value="Chromosome"/>
</dbReference>
<dbReference type="EMBL" id="CP019352">
    <property type="protein sequence ID" value="APX99127.1"/>
    <property type="molecule type" value="Genomic_DNA"/>
</dbReference>
<dbReference type="AlphaFoldDB" id="A0AAC9LLM9"/>
<dbReference type="Gene3D" id="2.130.10.10">
    <property type="entry name" value="YVTN repeat-like/Quinoprotein amine dehydrogenase"/>
    <property type="match status" value="2"/>
</dbReference>
<protein>
    <submittedName>
        <fullName evidence="2">ABC transporter substrate-binding protein</fullName>
    </submittedName>
</protein>
<dbReference type="SUPFAM" id="SSF63829">
    <property type="entry name" value="Calcium-dependent phosphotriesterase"/>
    <property type="match status" value="1"/>
</dbReference>
<reference evidence="2 3" key="1">
    <citation type="submission" date="2017-01" db="EMBL/GenBank/DDBJ databases">
        <title>Complete genome of Lacinutrix venerupis DOK2-8 isolated from seawater in Dokdo.</title>
        <authorList>
            <person name="Chi W.-J."/>
            <person name="Kim J.H."/>
        </authorList>
    </citation>
    <scope>NUCLEOTIDE SEQUENCE [LARGE SCALE GENOMIC DNA]</scope>
    <source>
        <strain evidence="2 3">DOK2-8</strain>
    </source>
</reference>